<name>A0A5K0YSZ1_9MAGN</name>
<evidence type="ECO:0000256" key="7">
    <source>
        <dbReference type="SAM" id="SignalP"/>
    </source>
</evidence>
<dbReference type="FunFam" id="2.40.70.10:FF:000031">
    <property type="entry name" value="Aspartyl protease AED1"/>
    <property type="match status" value="1"/>
</dbReference>
<evidence type="ECO:0000313" key="9">
    <source>
        <dbReference type="EMBL" id="VVV81196.1"/>
    </source>
</evidence>
<evidence type="ECO:0000256" key="3">
    <source>
        <dbReference type="ARBA" id="ARBA00022750"/>
    </source>
</evidence>
<organism evidence="9">
    <name type="scientific">Nymphaea colorata</name>
    <name type="common">pocket water lily</name>
    <dbReference type="NCBI Taxonomy" id="210225"/>
    <lineage>
        <taxon>Eukaryota</taxon>
        <taxon>Viridiplantae</taxon>
        <taxon>Streptophyta</taxon>
        <taxon>Embryophyta</taxon>
        <taxon>Tracheophyta</taxon>
        <taxon>Spermatophyta</taxon>
        <taxon>Magnoliopsida</taxon>
        <taxon>Nymphaeales</taxon>
        <taxon>Nymphaeaceae</taxon>
        <taxon>Nymphaea</taxon>
    </lineage>
</organism>
<dbReference type="Gramene" id="NC12G0185980.1">
    <property type="protein sequence ID" value="NC12G0185980.1:cds"/>
    <property type="gene ID" value="NC12G0185980"/>
</dbReference>
<keyword evidence="7" id="KW-0732">Signal</keyword>
<dbReference type="GO" id="GO:0006508">
    <property type="term" value="P:proteolysis"/>
    <property type="evidence" value="ECO:0007669"/>
    <property type="project" value="UniProtKB-KW"/>
</dbReference>
<dbReference type="PROSITE" id="PS51767">
    <property type="entry name" value="PEPTIDASE_A1"/>
    <property type="match status" value="1"/>
</dbReference>
<dbReference type="PANTHER" id="PTHR47967:SF128">
    <property type="entry name" value="ASPARTIC PROTEINASE CDR1-LIKE"/>
    <property type="match status" value="1"/>
</dbReference>
<feature type="active site" evidence="6">
    <location>
        <position position="120"/>
    </location>
</feature>
<dbReference type="InterPro" id="IPR021109">
    <property type="entry name" value="Peptidase_aspartic_dom_sf"/>
</dbReference>
<sequence>MNAYTILFNFFLVLFFLHFSPTNSARTVLSTGPNGFSLELIHRDSPRSPLYDPSSTSAQQAEQAALRSISRSGYFASGLTATPSSSTNGVAQSPVRPGNGDYLVTFSLGTPSHSYWAILDTGSDLTWTQCRPCDSCTGRILSMFNPLASSTYMNQGCASTACSDLPAREKHCNANSVCGFRHTYGDGSSAGGDLASETIWFDAGVKFSNVAFGCVHDERGNLALHQVAGIVGLGGGSLSLISQLGNSVGNKFAYCLVPPTAGSATGKLKFGAAAVFPGSGALKQTPLSRQGEQGTYYVLHLVDISVGGKRLDIESKSSPSIVPMKRSGNGIGLMVIDSGSTLTMLTKAVYAAVEKQVSSAVNFEFAPPPAGYELCYRADPSDLRNFPAITFNFEGADWTVPAWNAFVRAGEGVMCLAIVPTDGVNVFGNVAQQNVYVEYDLGKGVLSFAPTDCTKA</sequence>
<accession>A0A5K0YSZ1</accession>
<gene>
    <name evidence="9" type="ORF">NYM_LOCUS8482</name>
</gene>
<dbReference type="InterPro" id="IPR033121">
    <property type="entry name" value="PEPTIDASE_A1"/>
</dbReference>
<feature type="active site" evidence="6">
    <location>
        <position position="337"/>
    </location>
</feature>
<evidence type="ECO:0000256" key="2">
    <source>
        <dbReference type="ARBA" id="ARBA00022670"/>
    </source>
</evidence>
<dbReference type="PANTHER" id="PTHR47967">
    <property type="entry name" value="OS07G0603500 PROTEIN-RELATED"/>
    <property type="match status" value="1"/>
</dbReference>
<feature type="domain" description="Peptidase A1" evidence="8">
    <location>
        <begin position="102"/>
        <end position="449"/>
    </location>
</feature>
<evidence type="ECO:0000256" key="1">
    <source>
        <dbReference type="ARBA" id="ARBA00007447"/>
    </source>
</evidence>
<evidence type="ECO:0000256" key="4">
    <source>
        <dbReference type="ARBA" id="ARBA00022801"/>
    </source>
</evidence>
<dbReference type="Pfam" id="PF14543">
    <property type="entry name" value="TAXi_N"/>
    <property type="match status" value="1"/>
</dbReference>
<reference evidence="9" key="1">
    <citation type="submission" date="2019-09" db="EMBL/GenBank/DDBJ databases">
        <authorList>
            <person name="Zhang L."/>
        </authorList>
    </citation>
    <scope>NUCLEOTIDE SEQUENCE</scope>
</reference>
<dbReference type="InterPro" id="IPR001461">
    <property type="entry name" value="Aspartic_peptidase_A1"/>
</dbReference>
<keyword evidence="4" id="KW-0378">Hydrolase</keyword>
<comment type="similarity">
    <text evidence="1">Belongs to the peptidase A1 family.</text>
</comment>
<dbReference type="InterPro" id="IPR051708">
    <property type="entry name" value="Plant_Aspart_Prot_A1"/>
</dbReference>
<keyword evidence="2" id="KW-0645">Protease</keyword>
<keyword evidence="3" id="KW-0064">Aspartyl protease</keyword>
<feature type="chain" id="PRO_5023879579" description="Peptidase A1 domain-containing protein" evidence="7">
    <location>
        <begin position="26"/>
        <end position="456"/>
    </location>
</feature>
<evidence type="ECO:0000256" key="5">
    <source>
        <dbReference type="ARBA" id="ARBA00023180"/>
    </source>
</evidence>
<dbReference type="AlphaFoldDB" id="A0A5K0YSZ1"/>
<evidence type="ECO:0000259" key="8">
    <source>
        <dbReference type="PROSITE" id="PS51767"/>
    </source>
</evidence>
<dbReference type="GO" id="GO:0004190">
    <property type="term" value="F:aspartic-type endopeptidase activity"/>
    <property type="evidence" value="ECO:0007669"/>
    <property type="project" value="UniProtKB-KW"/>
</dbReference>
<dbReference type="SUPFAM" id="SSF50630">
    <property type="entry name" value="Acid proteases"/>
    <property type="match status" value="1"/>
</dbReference>
<dbReference type="CDD" id="cd05476">
    <property type="entry name" value="pepsin_A_like_plant"/>
    <property type="match status" value="1"/>
</dbReference>
<dbReference type="GO" id="GO:0005576">
    <property type="term" value="C:extracellular region"/>
    <property type="evidence" value="ECO:0007669"/>
    <property type="project" value="TreeGrafter"/>
</dbReference>
<dbReference type="InterPro" id="IPR034161">
    <property type="entry name" value="Pepsin-like_plant"/>
</dbReference>
<evidence type="ECO:0000256" key="6">
    <source>
        <dbReference type="PIRSR" id="PIRSR601461-1"/>
    </source>
</evidence>
<feature type="signal peptide" evidence="7">
    <location>
        <begin position="1"/>
        <end position="25"/>
    </location>
</feature>
<dbReference type="Gene3D" id="2.40.70.10">
    <property type="entry name" value="Acid Proteases"/>
    <property type="match status" value="2"/>
</dbReference>
<dbReference type="Pfam" id="PF14541">
    <property type="entry name" value="TAXi_C"/>
    <property type="match status" value="1"/>
</dbReference>
<proteinExistence type="inferred from homology"/>
<dbReference type="OrthoDB" id="2747330at2759"/>
<dbReference type="InterPro" id="IPR032799">
    <property type="entry name" value="TAXi_C"/>
</dbReference>
<dbReference type="EMBL" id="LR721777">
    <property type="protein sequence ID" value="VVV81196.1"/>
    <property type="molecule type" value="Genomic_DNA"/>
</dbReference>
<dbReference type="InterPro" id="IPR032861">
    <property type="entry name" value="TAXi_N"/>
</dbReference>
<dbReference type="PRINTS" id="PR00792">
    <property type="entry name" value="PEPSIN"/>
</dbReference>
<dbReference type="OMA" id="FTTSEYR"/>
<keyword evidence="5" id="KW-0325">Glycoprotein</keyword>
<protein>
    <recommendedName>
        <fullName evidence="8">Peptidase A1 domain-containing protein</fullName>
    </recommendedName>
</protein>